<organism evidence="3 4">
    <name type="scientific">Rotaria magnacalcarata</name>
    <dbReference type="NCBI Taxonomy" id="392030"/>
    <lineage>
        <taxon>Eukaryota</taxon>
        <taxon>Metazoa</taxon>
        <taxon>Spiralia</taxon>
        <taxon>Gnathifera</taxon>
        <taxon>Rotifera</taxon>
        <taxon>Eurotatoria</taxon>
        <taxon>Bdelloidea</taxon>
        <taxon>Philodinida</taxon>
        <taxon>Philodinidae</taxon>
        <taxon>Rotaria</taxon>
    </lineage>
</organism>
<evidence type="ECO:0000313" key="2">
    <source>
        <dbReference type="EMBL" id="CAF4568090.1"/>
    </source>
</evidence>
<evidence type="ECO:0000256" key="1">
    <source>
        <dbReference type="SAM" id="MobiDB-lite"/>
    </source>
</evidence>
<sequence>SSLNVVPQKPVENPIKQQTTVKDNTTSPTAVLEIVPDVDSTNKKNMSGFLISTPSSAGTGLSSSSSTSSNTHFHYDDIPQP</sequence>
<proteinExistence type="predicted"/>
<name>A0A8S3AZZ6_9BILA</name>
<evidence type="ECO:0000313" key="3">
    <source>
        <dbReference type="EMBL" id="CAF4782049.1"/>
    </source>
</evidence>
<reference evidence="3" key="1">
    <citation type="submission" date="2021-02" db="EMBL/GenBank/DDBJ databases">
        <authorList>
            <person name="Nowell W R."/>
        </authorList>
    </citation>
    <scope>NUCLEOTIDE SEQUENCE</scope>
</reference>
<feature type="compositionally biased region" description="Low complexity" evidence="1">
    <location>
        <begin position="52"/>
        <end position="71"/>
    </location>
</feature>
<dbReference type="EMBL" id="CAJOBI010096588">
    <property type="protein sequence ID" value="CAF4568090.1"/>
    <property type="molecule type" value="Genomic_DNA"/>
</dbReference>
<feature type="non-terminal residue" evidence="3">
    <location>
        <position position="1"/>
    </location>
</feature>
<dbReference type="Proteomes" id="UP000681720">
    <property type="component" value="Unassembled WGS sequence"/>
</dbReference>
<gene>
    <name evidence="3" type="ORF">GIL414_LOCUS46385</name>
    <name evidence="2" type="ORF">SMN809_LOCUS37742</name>
</gene>
<accession>A0A8S3AZZ6</accession>
<feature type="non-terminal residue" evidence="3">
    <location>
        <position position="81"/>
    </location>
</feature>
<dbReference type="Proteomes" id="UP000676336">
    <property type="component" value="Unassembled WGS sequence"/>
</dbReference>
<evidence type="ECO:0000313" key="4">
    <source>
        <dbReference type="Proteomes" id="UP000681720"/>
    </source>
</evidence>
<feature type="region of interest" description="Disordered" evidence="1">
    <location>
        <begin position="1"/>
        <end position="27"/>
    </location>
</feature>
<dbReference type="EMBL" id="CAJOBJ010145519">
    <property type="protein sequence ID" value="CAF4782049.1"/>
    <property type="molecule type" value="Genomic_DNA"/>
</dbReference>
<feature type="compositionally biased region" description="Polar residues" evidence="1">
    <location>
        <begin position="15"/>
        <end position="27"/>
    </location>
</feature>
<comment type="caution">
    <text evidence="3">The sequence shown here is derived from an EMBL/GenBank/DDBJ whole genome shotgun (WGS) entry which is preliminary data.</text>
</comment>
<feature type="region of interest" description="Disordered" evidence="1">
    <location>
        <begin position="52"/>
        <end position="81"/>
    </location>
</feature>
<dbReference type="AlphaFoldDB" id="A0A8S3AZZ6"/>
<protein>
    <submittedName>
        <fullName evidence="3">Uncharacterized protein</fullName>
    </submittedName>
</protein>